<name>A0A1N6D8A8_9BACT</name>
<proteinExistence type="predicted"/>
<dbReference type="PROSITE" id="PS51257">
    <property type="entry name" value="PROKAR_LIPOPROTEIN"/>
    <property type="match status" value="1"/>
</dbReference>
<dbReference type="RefSeq" id="WP_143197306.1">
    <property type="nucleotide sequence ID" value="NZ_FSRA01000001.1"/>
</dbReference>
<reference evidence="1 2" key="1">
    <citation type="submission" date="2016-11" db="EMBL/GenBank/DDBJ databases">
        <authorList>
            <person name="Jaros S."/>
            <person name="Januszkiewicz K."/>
            <person name="Wedrychowicz H."/>
        </authorList>
    </citation>
    <scope>NUCLEOTIDE SEQUENCE [LARGE SCALE GENOMIC DNA]</scope>
    <source>
        <strain evidence="1 2">DSM 24787</strain>
    </source>
</reference>
<dbReference type="EMBL" id="FSRA01000001">
    <property type="protein sequence ID" value="SIN67030.1"/>
    <property type="molecule type" value="Genomic_DNA"/>
</dbReference>
<evidence type="ECO:0008006" key="3">
    <source>
        <dbReference type="Google" id="ProtNLM"/>
    </source>
</evidence>
<protein>
    <recommendedName>
        <fullName evidence="3">Lipocalin-like domain-containing protein</fullName>
    </recommendedName>
</protein>
<dbReference type="OrthoDB" id="671837at2"/>
<gene>
    <name evidence="1" type="ORF">SAMN04488055_0446</name>
</gene>
<dbReference type="AlphaFoldDB" id="A0A1N6D8A8"/>
<evidence type="ECO:0000313" key="1">
    <source>
        <dbReference type="EMBL" id="SIN67030.1"/>
    </source>
</evidence>
<sequence length="136" mass="15062">MKYLLSGIAIVLMACGSGKTNTLLKNKKWKVYDVTIPAKDGYNAVQVTQAKDLKNGYYSDAYYQFLDNGLFIATIAGQPDSGRYNLLSNGSIISITAANGDRNAEHLVEVVKLSDELFDMKVASGDYHFILRTRKQ</sequence>
<keyword evidence="2" id="KW-1185">Reference proteome</keyword>
<organism evidence="1 2">
    <name type="scientific">Chitinophaga niabensis</name>
    <dbReference type="NCBI Taxonomy" id="536979"/>
    <lineage>
        <taxon>Bacteria</taxon>
        <taxon>Pseudomonadati</taxon>
        <taxon>Bacteroidota</taxon>
        <taxon>Chitinophagia</taxon>
        <taxon>Chitinophagales</taxon>
        <taxon>Chitinophagaceae</taxon>
        <taxon>Chitinophaga</taxon>
    </lineage>
</organism>
<dbReference type="STRING" id="536979.SAMN04488055_0446"/>
<dbReference type="Proteomes" id="UP000185003">
    <property type="component" value="Unassembled WGS sequence"/>
</dbReference>
<accession>A0A1N6D8A8</accession>
<evidence type="ECO:0000313" key="2">
    <source>
        <dbReference type="Proteomes" id="UP000185003"/>
    </source>
</evidence>